<keyword evidence="4" id="KW-1185">Reference proteome</keyword>
<name>A0A2J6SPG1_9HELO</name>
<keyword evidence="2" id="KW-0732">Signal</keyword>
<feature type="chain" id="PRO_5014352331" description="Extracellular membrane protein CFEM domain-containing protein" evidence="2">
    <location>
        <begin position="20"/>
        <end position="257"/>
    </location>
</feature>
<feature type="compositionally biased region" description="Polar residues" evidence="1">
    <location>
        <begin position="189"/>
        <end position="200"/>
    </location>
</feature>
<evidence type="ECO:0000313" key="4">
    <source>
        <dbReference type="Proteomes" id="UP000235371"/>
    </source>
</evidence>
<dbReference type="OrthoDB" id="3560895at2759"/>
<accession>A0A2J6SPG1</accession>
<dbReference type="Proteomes" id="UP000235371">
    <property type="component" value="Unassembled WGS sequence"/>
</dbReference>
<reference evidence="3 4" key="1">
    <citation type="submission" date="2016-04" db="EMBL/GenBank/DDBJ databases">
        <title>A degradative enzymes factory behind the ericoid mycorrhizal symbiosis.</title>
        <authorList>
            <consortium name="DOE Joint Genome Institute"/>
            <person name="Martino E."/>
            <person name="Morin E."/>
            <person name="Grelet G."/>
            <person name="Kuo A."/>
            <person name="Kohler A."/>
            <person name="Daghino S."/>
            <person name="Barry K."/>
            <person name="Choi C."/>
            <person name="Cichocki N."/>
            <person name="Clum A."/>
            <person name="Copeland A."/>
            <person name="Hainaut M."/>
            <person name="Haridas S."/>
            <person name="Labutti K."/>
            <person name="Lindquist E."/>
            <person name="Lipzen A."/>
            <person name="Khouja H.-R."/>
            <person name="Murat C."/>
            <person name="Ohm R."/>
            <person name="Olson A."/>
            <person name="Spatafora J."/>
            <person name="Veneault-Fourrey C."/>
            <person name="Henrissat B."/>
            <person name="Grigoriev I."/>
            <person name="Martin F."/>
            <person name="Perotto S."/>
        </authorList>
    </citation>
    <scope>NUCLEOTIDE SEQUENCE [LARGE SCALE GENOMIC DNA]</scope>
    <source>
        <strain evidence="3 4">E</strain>
    </source>
</reference>
<sequence length="257" mass="26721">MRVSEALLWASAAVAIVSAVALEAAVVTPAPVPPYHEALRRYRTGREPFKNIKERDELDNLGFCWGGLDQVTVCDTSVKLSDECSSFQTADDWGAYWKCLCENGGISAQQQCDWCEAAYSIDTISGYMDMATSECSSYSASIAPVPASYLALASSYNATYSGFSTTPAKTGTGRGSSPTSSASGKKTGPTSSHASTTSVRTFGGGGAAPTLAVPNTQVQSSPTPTGGVRTGAAQGWRDSAVSSFVVVTFGLTALCLL</sequence>
<evidence type="ECO:0000256" key="2">
    <source>
        <dbReference type="SAM" id="SignalP"/>
    </source>
</evidence>
<protein>
    <recommendedName>
        <fullName evidence="5">Extracellular membrane protein CFEM domain-containing protein</fullName>
    </recommendedName>
</protein>
<gene>
    <name evidence="3" type="ORF">K444DRAFT_635636</name>
</gene>
<feature type="region of interest" description="Disordered" evidence="1">
    <location>
        <begin position="167"/>
        <end position="232"/>
    </location>
</feature>
<dbReference type="AlphaFoldDB" id="A0A2J6SPG1"/>
<evidence type="ECO:0000313" key="3">
    <source>
        <dbReference type="EMBL" id="PMD52668.1"/>
    </source>
</evidence>
<dbReference type="RefSeq" id="XP_024729572.1">
    <property type="nucleotide sequence ID" value="XM_024883891.1"/>
</dbReference>
<dbReference type="InParanoid" id="A0A2J6SPG1"/>
<feature type="compositionally biased region" description="Low complexity" evidence="1">
    <location>
        <begin position="169"/>
        <end position="188"/>
    </location>
</feature>
<evidence type="ECO:0008006" key="5">
    <source>
        <dbReference type="Google" id="ProtNLM"/>
    </source>
</evidence>
<feature type="compositionally biased region" description="Polar residues" evidence="1">
    <location>
        <begin position="213"/>
        <end position="224"/>
    </location>
</feature>
<dbReference type="EMBL" id="KZ613895">
    <property type="protein sequence ID" value="PMD52668.1"/>
    <property type="molecule type" value="Genomic_DNA"/>
</dbReference>
<organism evidence="3 4">
    <name type="scientific">Hyaloscypha bicolor E</name>
    <dbReference type="NCBI Taxonomy" id="1095630"/>
    <lineage>
        <taxon>Eukaryota</taxon>
        <taxon>Fungi</taxon>
        <taxon>Dikarya</taxon>
        <taxon>Ascomycota</taxon>
        <taxon>Pezizomycotina</taxon>
        <taxon>Leotiomycetes</taxon>
        <taxon>Helotiales</taxon>
        <taxon>Hyaloscyphaceae</taxon>
        <taxon>Hyaloscypha</taxon>
        <taxon>Hyaloscypha bicolor</taxon>
    </lineage>
</organism>
<feature type="signal peptide" evidence="2">
    <location>
        <begin position="1"/>
        <end position="19"/>
    </location>
</feature>
<dbReference type="GeneID" id="36591968"/>
<evidence type="ECO:0000256" key="1">
    <source>
        <dbReference type="SAM" id="MobiDB-lite"/>
    </source>
</evidence>
<proteinExistence type="predicted"/>